<name>A0A6C0LK43_9ZZZZ</name>
<reference evidence="1" key="1">
    <citation type="journal article" date="2020" name="Nature">
        <title>Giant virus diversity and host interactions through global metagenomics.</title>
        <authorList>
            <person name="Schulz F."/>
            <person name="Roux S."/>
            <person name="Paez-Espino D."/>
            <person name="Jungbluth S."/>
            <person name="Walsh D.A."/>
            <person name="Denef V.J."/>
            <person name="McMahon K.D."/>
            <person name="Konstantinidis K.T."/>
            <person name="Eloe-Fadrosh E.A."/>
            <person name="Kyrpides N.C."/>
            <person name="Woyke T."/>
        </authorList>
    </citation>
    <scope>NUCLEOTIDE SEQUENCE</scope>
    <source>
        <strain evidence="1">GVMAG-M-3300027833-11</strain>
    </source>
</reference>
<dbReference type="EMBL" id="MN740505">
    <property type="protein sequence ID" value="QHU30365.1"/>
    <property type="molecule type" value="Genomic_DNA"/>
</dbReference>
<protein>
    <submittedName>
        <fullName evidence="1">Uncharacterized protein</fullName>
    </submittedName>
</protein>
<dbReference type="AlphaFoldDB" id="A0A6C0LK43"/>
<proteinExistence type="predicted"/>
<accession>A0A6C0LK43</accession>
<sequence>METLDLTWFNSQEKIEEKYDRFYRSDVEKLGITFIYINTDNEICITRKQQVKLNKSILNRRELVNIIRDNRKLNGVNHSLYALLKFNFISSAESILNDDLMGDHFDVISNVQDIIFQKTIKELESVNHLYIVLKPKSRMFTKRVKITHKKRNTRRRKL</sequence>
<organism evidence="1">
    <name type="scientific">viral metagenome</name>
    <dbReference type="NCBI Taxonomy" id="1070528"/>
    <lineage>
        <taxon>unclassified sequences</taxon>
        <taxon>metagenomes</taxon>
        <taxon>organismal metagenomes</taxon>
    </lineage>
</organism>
<evidence type="ECO:0000313" key="1">
    <source>
        <dbReference type="EMBL" id="QHU30365.1"/>
    </source>
</evidence>